<dbReference type="Proteomes" id="UP001172155">
    <property type="component" value="Unassembled WGS sequence"/>
</dbReference>
<evidence type="ECO:0000256" key="5">
    <source>
        <dbReference type="SAM" id="MobiDB-lite"/>
    </source>
</evidence>
<feature type="compositionally biased region" description="Basic and acidic residues" evidence="5">
    <location>
        <begin position="275"/>
        <end position="288"/>
    </location>
</feature>
<dbReference type="EMBL" id="JAUKUD010000005">
    <property type="protein sequence ID" value="KAK0743022.1"/>
    <property type="molecule type" value="Genomic_DNA"/>
</dbReference>
<sequence>MPAPPAPRSVSDATRFTAATPHASSKTASRLAPPAPSSSAKPIPPGSGSGTPPPFVETPEQRVARLRAAHRRAAAASVSKFDRIVDSSRRLFDSAHKIAVMSIITATAVAGLVTVYTAADMIMYNRKRKAEFLEAQRRLEASSLEAARLAYMTGKATDEQILLVEEASERDAPIFSRPSQPLPAGQPLPQKVSEAATWPAATPPPPAAAEMRKSSGTGLWAWLTSSLKKEEEGDEPMTAQRRLGYESLSEEDDGTGMRDSDLVRAAEGRAAALREKAHEAFEREKAAQREGGPLDRVGTEKPGKKSGWW</sequence>
<dbReference type="Pfam" id="PF14880">
    <property type="entry name" value="COX14"/>
    <property type="match status" value="1"/>
</dbReference>
<proteinExistence type="predicted"/>
<feature type="transmembrane region" description="Helical" evidence="6">
    <location>
        <begin position="98"/>
        <end position="119"/>
    </location>
</feature>
<evidence type="ECO:0000256" key="6">
    <source>
        <dbReference type="SAM" id="Phobius"/>
    </source>
</evidence>
<dbReference type="AlphaFoldDB" id="A0AA40EPC1"/>
<dbReference type="GO" id="GO:0016020">
    <property type="term" value="C:membrane"/>
    <property type="evidence" value="ECO:0007669"/>
    <property type="project" value="UniProtKB-SubCell"/>
</dbReference>
<reference evidence="7" key="1">
    <citation type="submission" date="2023-06" db="EMBL/GenBank/DDBJ databases">
        <title>Genome-scale phylogeny and comparative genomics of the fungal order Sordariales.</title>
        <authorList>
            <consortium name="Lawrence Berkeley National Laboratory"/>
            <person name="Hensen N."/>
            <person name="Bonometti L."/>
            <person name="Westerberg I."/>
            <person name="Brannstrom I.O."/>
            <person name="Guillou S."/>
            <person name="Cros-Aarteil S."/>
            <person name="Calhoun S."/>
            <person name="Haridas S."/>
            <person name="Kuo A."/>
            <person name="Mondo S."/>
            <person name="Pangilinan J."/>
            <person name="Riley R."/>
            <person name="LaButti K."/>
            <person name="Andreopoulos B."/>
            <person name="Lipzen A."/>
            <person name="Chen C."/>
            <person name="Yanf M."/>
            <person name="Daum C."/>
            <person name="Ng V."/>
            <person name="Clum A."/>
            <person name="Steindorff A."/>
            <person name="Ohm R."/>
            <person name="Martin F."/>
            <person name="Silar P."/>
            <person name="Natvig D."/>
            <person name="Lalanne C."/>
            <person name="Gautier V."/>
            <person name="Ament-velasquez S.L."/>
            <person name="Kruys A."/>
            <person name="Hutchinson M.I."/>
            <person name="Powell A.J."/>
            <person name="Barry K."/>
            <person name="Miller A.N."/>
            <person name="Grigoriev I.V."/>
            <person name="Debuchy R."/>
            <person name="Gladieux P."/>
            <person name="Thoren M.H."/>
            <person name="Johannesson H."/>
        </authorList>
    </citation>
    <scope>NUCLEOTIDE SEQUENCE</scope>
    <source>
        <strain evidence="7">SMH3187-1</strain>
    </source>
</reference>
<organism evidence="7 8">
    <name type="scientific">Schizothecium vesticola</name>
    <dbReference type="NCBI Taxonomy" id="314040"/>
    <lineage>
        <taxon>Eukaryota</taxon>
        <taxon>Fungi</taxon>
        <taxon>Dikarya</taxon>
        <taxon>Ascomycota</taxon>
        <taxon>Pezizomycotina</taxon>
        <taxon>Sordariomycetes</taxon>
        <taxon>Sordariomycetidae</taxon>
        <taxon>Sordariales</taxon>
        <taxon>Schizotheciaceae</taxon>
        <taxon>Schizothecium</taxon>
    </lineage>
</organism>
<name>A0AA40EPC1_9PEZI</name>
<evidence type="ECO:0000313" key="7">
    <source>
        <dbReference type="EMBL" id="KAK0743022.1"/>
    </source>
</evidence>
<feature type="compositionally biased region" description="Low complexity" evidence="5">
    <location>
        <begin position="28"/>
        <end position="41"/>
    </location>
</feature>
<dbReference type="InterPro" id="IPR029208">
    <property type="entry name" value="COX14"/>
</dbReference>
<evidence type="ECO:0000256" key="2">
    <source>
        <dbReference type="ARBA" id="ARBA00022692"/>
    </source>
</evidence>
<feature type="region of interest" description="Disordered" evidence="5">
    <location>
        <begin position="1"/>
        <end position="57"/>
    </location>
</feature>
<protein>
    <submittedName>
        <fullName evidence="7">Cytochrome oxidase c assembly-domain-containing protein</fullName>
    </submittedName>
</protein>
<accession>A0AA40EPC1</accession>
<keyword evidence="8" id="KW-1185">Reference proteome</keyword>
<comment type="caution">
    <text evidence="7">The sequence shown here is derived from an EMBL/GenBank/DDBJ whole genome shotgun (WGS) entry which is preliminary data.</text>
</comment>
<evidence type="ECO:0000256" key="3">
    <source>
        <dbReference type="ARBA" id="ARBA00022989"/>
    </source>
</evidence>
<evidence type="ECO:0000256" key="4">
    <source>
        <dbReference type="ARBA" id="ARBA00023136"/>
    </source>
</evidence>
<feature type="region of interest" description="Disordered" evidence="5">
    <location>
        <begin position="275"/>
        <end position="309"/>
    </location>
</feature>
<keyword evidence="2 6" id="KW-0812">Transmembrane</keyword>
<evidence type="ECO:0000256" key="1">
    <source>
        <dbReference type="ARBA" id="ARBA00004167"/>
    </source>
</evidence>
<gene>
    <name evidence="7" type="ORF">B0T18DRAFT_370664</name>
</gene>
<keyword evidence="4 6" id="KW-0472">Membrane</keyword>
<feature type="region of interest" description="Disordered" evidence="5">
    <location>
        <begin position="227"/>
        <end position="258"/>
    </location>
</feature>
<keyword evidence="3 6" id="KW-1133">Transmembrane helix</keyword>
<comment type="subcellular location">
    <subcellularLocation>
        <location evidence="1">Membrane</location>
        <topology evidence="1">Single-pass membrane protein</topology>
    </subcellularLocation>
</comment>
<evidence type="ECO:0000313" key="8">
    <source>
        <dbReference type="Proteomes" id="UP001172155"/>
    </source>
</evidence>